<evidence type="ECO:0000259" key="1">
    <source>
        <dbReference type="Pfam" id="PF01965"/>
    </source>
</evidence>
<dbReference type="NCBIfam" id="TIGR01383">
    <property type="entry name" value="not_thiJ"/>
    <property type="match status" value="1"/>
</dbReference>
<dbReference type="Proteomes" id="UP000526184">
    <property type="component" value="Unassembled WGS sequence"/>
</dbReference>
<dbReference type="InterPro" id="IPR050325">
    <property type="entry name" value="Prot/Nucl_acid_deglycase"/>
</dbReference>
<evidence type="ECO:0000313" key="2">
    <source>
        <dbReference type="EMBL" id="NYV27221.1"/>
    </source>
</evidence>
<dbReference type="EMBL" id="JABMKT010000001">
    <property type="protein sequence ID" value="NYV27221.1"/>
    <property type="molecule type" value="Genomic_DNA"/>
</dbReference>
<dbReference type="SUPFAM" id="SSF52317">
    <property type="entry name" value="Class I glutamine amidotransferase-like"/>
    <property type="match status" value="1"/>
</dbReference>
<dbReference type="Gene3D" id="3.40.50.880">
    <property type="match status" value="1"/>
</dbReference>
<dbReference type="AlphaFoldDB" id="A0A7Z0PDJ2"/>
<dbReference type="PANTHER" id="PTHR48094:SF12">
    <property type="entry name" value="PARKINSON DISEASE PROTEIN 7 HOMOLOG"/>
    <property type="match status" value="1"/>
</dbReference>
<comment type="caution">
    <text evidence="2">The sequence shown here is derived from an EMBL/GenBank/DDBJ whole genome shotgun (WGS) entry which is preliminary data.</text>
</comment>
<dbReference type="CDD" id="cd03135">
    <property type="entry name" value="GATase1_DJ-1"/>
    <property type="match status" value="1"/>
</dbReference>
<evidence type="ECO:0000313" key="3">
    <source>
        <dbReference type="Proteomes" id="UP000526184"/>
    </source>
</evidence>
<keyword evidence="3" id="KW-1185">Reference proteome</keyword>
<gene>
    <name evidence="2" type="ORF">HP397_00070</name>
</gene>
<dbReference type="GO" id="GO:0005737">
    <property type="term" value="C:cytoplasm"/>
    <property type="evidence" value="ECO:0007669"/>
    <property type="project" value="TreeGrafter"/>
</dbReference>
<dbReference type="InterPro" id="IPR002818">
    <property type="entry name" value="DJ-1/PfpI"/>
</dbReference>
<accession>A0A7Z0PDJ2</accession>
<protein>
    <submittedName>
        <fullName evidence="2">DJ-1/PfpI family protein</fullName>
    </submittedName>
</protein>
<dbReference type="InterPro" id="IPR006287">
    <property type="entry name" value="DJ-1"/>
</dbReference>
<reference evidence="2 3" key="1">
    <citation type="submission" date="2020-05" db="EMBL/GenBank/DDBJ databases">
        <title>Streptobacillus felis strain LHL191014123.</title>
        <authorList>
            <person name="Fawzy A."/>
            <person name="Rau J."/>
            <person name="Risse K."/>
            <person name="Schauerte N."/>
            <person name="Geiger C."/>
            <person name="Blom J."/>
            <person name="Imirzalioglu C."/>
            <person name="Falgenhauer J."/>
            <person name="Bach A."/>
            <person name="Herden C."/>
            <person name="Eisenberg T."/>
        </authorList>
    </citation>
    <scope>NUCLEOTIDE SEQUENCE [LARGE SCALE GENOMIC DNA]</scope>
    <source>
        <strain evidence="2 3">LHL191014123</strain>
    </source>
</reference>
<dbReference type="RefSeq" id="WP_180135127.1">
    <property type="nucleotide sequence ID" value="NZ_JABMKT010000001.1"/>
</dbReference>
<sequence length="183" mass="20594">MKKIAVLMFNGVEEIEALFPVDLFRRANILVDTVSIYNEKKVNGSHNIQILTDKLLNEVDFNEYDCVFLPGGPGTKEYFNSQILEEKLVDYYNQNNLVAAICAAPTYIAKLGFLESKKSTVFKGLEMDLIENGAIYEDVPVIEDQNIITARSVAAAKDLGFAVIEYLLGEDDLNKLKEQIINY</sequence>
<name>A0A7Z0PDJ2_9FUSO</name>
<dbReference type="InterPro" id="IPR029062">
    <property type="entry name" value="Class_I_gatase-like"/>
</dbReference>
<dbReference type="Pfam" id="PF01965">
    <property type="entry name" value="DJ-1_PfpI"/>
    <property type="match status" value="1"/>
</dbReference>
<proteinExistence type="predicted"/>
<dbReference type="PANTHER" id="PTHR48094">
    <property type="entry name" value="PROTEIN/NUCLEIC ACID DEGLYCASE DJ-1-RELATED"/>
    <property type="match status" value="1"/>
</dbReference>
<organism evidence="2 3">
    <name type="scientific">Streptobacillus felis</name>
    <dbReference type="NCBI Taxonomy" id="1384509"/>
    <lineage>
        <taxon>Bacteria</taxon>
        <taxon>Fusobacteriati</taxon>
        <taxon>Fusobacteriota</taxon>
        <taxon>Fusobacteriia</taxon>
        <taxon>Fusobacteriales</taxon>
        <taxon>Leptotrichiaceae</taxon>
        <taxon>Streptobacillus</taxon>
    </lineage>
</organism>
<feature type="domain" description="DJ-1/PfpI" evidence="1">
    <location>
        <begin position="2"/>
        <end position="165"/>
    </location>
</feature>